<evidence type="ECO:0000256" key="12">
    <source>
        <dbReference type="ARBA" id="ARBA00047398"/>
    </source>
</evidence>
<organism evidence="16 17">
    <name type="scientific">Facklamia miroungae</name>
    <dbReference type="NCBI Taxonomy" id="120956"/>
    <lineage>
        <taxon>Bacteria</taxon>
        <taxon>Bacillati</taxon>
        <taxon>Bacillota</taxon>
        <taxon>Bacilli</taxon>
        <taxon>Lactobacillales</taxon>
        <taxon>Aerococcaceae</taxon>
        <taxon>Facklamia</taxon>
    </lineage>
</organism>
<dbReference type="Gene3D" id="3.40.50.620">
    <property type="entry name" value="HUPs"/>
    <property type="match status" value="1"/>
</dbReference>
<evidence type="ECO:0000256" key="5">
    <source>
        <dbReference type="ARBA" id="ARBA00022598"/>
    </source>
</evidence>
<dbReference type="EC" id="6.1.1.16" evidence="13"/>
<evidence type="ECO:0000256" key="1">
    <source>
        <dbReference type="ARBA" id="ARBA00004496"/>
    </source>
</evidence>
<feature type="binding site" evidence="13">
    <location>
        <position position="242"/>
    </location>
    <ligand>
        <name>Zn(2+)</name>
        <dbReference type="ChEBI" id="CHEBI:29105"/>
    </ligand>
</feature>
<dbReference type="AlphaFoldDB" id="A0A1G7SVS0"/>
<dbReference type="GO" id="GO:0004817">
    <property type="term" value="F:cysteine-tRNA ligase activity"/>
    <property type="evidence" value="ECO:0007669"/>
    <property type="project" value="UniProtKB-UniRule"/>
</dbReference>
<proteinExistence type="inferred from homology"/>
<keyword evidence="7 13" id="KW-0547">Nucleotide-binding</keyword>
<dbReference type="InterPro" id="IPR032678">
    <property type="entry name" value="tRNA-synt_1_cat_dom"/>
</dbReference>
<dbReference type="NCBIfam" id="TIGR00435">
    <property type="entry name" value="cysS"/>
    <property type="match status" value="1"/>
</dbReference>
<dbReference type="Pfam" id="PF09190">
    <property type="entry name" value="DALR_2"/>
    <property type="match status" value="1"/>
</dbReference>
<keyword evidence="10 13" id="KW-0648">Protein biosynthesis</keyword>
<comment type="similarity">
    <text evidence="2 13">Belongs to the class-I aminoacyl-tRNA synthetase family.</text>
</comment>
<dbReference type="Proteomes" id="UP000199708">
    <property type="component" value="Unassembled WGS sequence"/>
</dbReference>
<dbReference type="GO" id="GO:0006423">
    <property type="term" value="P:cysteinyl-tRNA aminoacylation"/>
    <property type="evidence" value="ECO:0007669"/>
    <property type="project" value="UniProtKB-UniRule"/>
</dbReference>
<comment type="catalytic activity">
    <reaction evidence="12 13">
        <text>tRNA(Cys) + L-cysteine + ATP = L-cysteinyl-tRNA(Cys) + AMP + diphosphate</text>
        <dbReference type="Rhea" id="RHEA:17773"/>
        <dbReference type="Rhea" id="RHEA-COMP:9661"/>
        <dbReference type="Rhea" id="RHEA-COMP:9679"/>
        <dbReference type="ChEBI" id="CHEBI:30616"/>
        <dbReference type="ChEBI" id="CHEBI:33019"/>
        <dbReference type="ChEBI" id="CHEBI:35235"/>
        <dbReference type="ChEBI" id="CHEBI:78442"/>
        <dbReference type="ChEBI" id="CHEBI:78517"/>
        <dbReference type="ChEBI" id="CHEBI:456215"/>
        <dbReference type="EC" id="6.1.1.16"/>
    </reaction>
</comment>
<evidence type="ECO:0000256" key="4">
    <source>
        <dbReference type="ARBA" id="ARBA00022490"/>
    </source>
</evidence>
<keyword evidence="8 13" id="KW-0862">Zinc</keyword>
<accession>A0A1G7SVS0</accession>
<dbReference type="CDD" id="cd00672">
    <property type="entry name" value="CysRS_core"/>
    <property type="match status" value="1"/>
</dbReference>
<dbReference type="PANTHER" id="PTHR10890:SF3">
    <property type="entry name" value="CYSTEINE--TRNA LIGASE, CYTOPLASMIC"/>
    <property type="match status" value="1"/>
</dbReference>
<dbReference type="InterPro" id="IPR009080">
    <property type="entry name" value="tRNAsynth_Ia_anticodon-bd"/>
</dbReference>
<dbReference type="InterPro" id="IPR024909">
    <property type="entry name" value="Cys-tRNA/MSH_ligase"/>
</dbReference>
<protein>
    <recommendedName>
        <fullName evidence="13">Cysteine--tRNA ligase</fullName>
        <ecNumber evidence="13">6.1.1.16</ecNumber>
    </recommendedName>
    <alternativeName>
        <fullName evidence="13">Cysteinyl-tRNA synthetase</fullName>
        <shortName evidence="13">CysRS</shortName>
    </alternativeName>
</protein>
<dbReference type="InterPro" id="IPR014729">
    <property type="entry name" value="Rossmann-like_a/b/a_fold"/>
</dbReference>
<sequence length="476" mass="55015">MAIQLFNTLSRQKELFHPNEEGKVSFYLCGPTVYNYIHIGNARSAVAFDTIRRYLEYRGYEVNFVSNFTDVDDKIIKASENEGITAKELSDKYIAAYKEDMRAINVKPATYNPRVMENIPEIIQFIQVLIDKGYAYESQGDVYYRTGKFEKYGQLSDQSISDLREGASQRITDDEREKKENAIDFALWKADEKSAVSWDSPWSKGRPGWHIECSVMATKYLGESIDIHGGGQDLQFPHHENEIAQSEAHSNHDHPFAKYWLHNGFVTVGSNGEKMSKSLGNFVLLRDILKECDPMVIRYLLASVQYRRPIRYDHNAINTASREVERLRELVSRLTYRMENPGSGEISLDIEQEVRHALEVGLQSFNEAMEDDFNTANALSAVFEMAKQIHRYLDQEKVELEFLQETENQIKQILAIFGLDLGTKEVLDSQVENLIEERNQARAEKNFHRADEIRDWLKEQNILLDDTPQGTRWKRG</sequence>
<dbReference type="SUPFAM" id="SSF52374">
    <property type="entry name" value="Nucleotidylyl transferase"/>
    <property type="match status" value="1"/>
</dbReference>
<keyword evidence="6 13" id="KW-0479">Metal-binding</keyword>
<comment type="subcellular location">
    <subcellularLocation>
        <location evidence="1 13">Cytoplasm</location>
    </subcellularLocation>
</comment>
<feature type="binding site" evidence="13">
    <location>
        <position position="29"/>
    </location>
    <ligand>
        <name>Zn(2+)</name>
        <dbReference type="ChEBI" id="CHEBI:29105"/>
    </ligand>
</feature>
<keyword evidence="9 13" id="KW-0067">ATP-binding</keyword>
<keyword evidence="4 13" id="KW-0963">Cytoplasm</keyword>
<gene>
    <name evidence="13" type="primary">cysS</name>
    <name evidence="16" type="ORF">SAMN05421791_104179</name>
</gene>
<evidence type="ECO:0000256" key="7">
    <source>
        <dbReference type="ARBA" id="ARBA00022741"/>
    </source>
</evidence>
<dbReference type="FunFam" id="3.40.50.620:FF:000009">
    <property type="entry name" value="Cysteine--tRNA ligase"/>
    <property type="match status" value="1"/>
</dbReference>
<dbReference type="RefSeq" id="WP_090289848.1">
    <property type="nucleotide sequence ID" value="NZ_FNCK01000004.1"/>
</dbReference>
<feature type="binding site" evidence="13">
    <location>
        <position position="238"/>
    </location>
    <ligand>
        <name>Zn(2+)</name>
        <dbReference type="ChEBI" id="CHEBI:29105"/>
    </ligand>
</feature>
<dbReference type="GO" id="GO:0005829">
    <property type="term" value="C:cytosol"/>
    <property type="evidence" value="ECO:0007669"/>
    <property type="project" value="TreeGrafter"/>
</dbReference>
<dbReference type="OrthoDB" id="9815130at2"/>
<feature type="short sequence motif" description="'KMSKS' region" evidence="13">
    <location>
        <begin position="274"/>
        <end position="278"/>
    </location>
</feature>
<comment type="subunit">
    <text evidence="3 13">Monomer.</text>
</comment>
<dbReference type="GO" id="GO:0005524">
    <property type="term" value="F:ATP binding"/>
    <property type="evidence" value="ECO:0007669"/>
    <property type="project" value="UniProtKB-UniRule"/>
</dbReference>
<dbReference type="STRING" id="120956.SAMN05421791_104179"/>
<dbReference type="InterPro" id="IPR015803">
    <property type="entry name" value="Cys-tRNA-ligase"/>
</dbReference>
<dbReference type="Gene3D" id="1.20.120.1910">
    <property type="entry name" value="Cysteine-tRNA ligase, C-terminal anti-codon recognition domain"/>
    <property type="match status" value="1"/>
</dbReference>
<dbReference type="EMBL" id="FNCK01000004">
    <property type="protein sequence ID" value="SDG27071.1"/>
    <property type="molecule type" value="Genomic_DNA"/>
</dbReference>
<evidence type="ECO:0000256" key="6">
    <source>
        <dbReference type="ARBA" id="ARBA00022723"/>
    </source>
</evidence>
<dbReference type="SUPFAM" id="SSF47323">
    <property type="entry name" value="Anticodon-binding domain of a subclass of class I aminoacyl-tRNA synthetases"/>
    <property type="match status" value="1"/>
</dbReference>
<evidence type="ECO:0000256" key="3">
    <source>
        <dbReference type="ARBA" id="ARBA00011245"/>
    </source>
</evidence>
<dbReference type="Pfam" id="PF01406">
    <property type="entry name" value="tRNA-synt_1e"/>
    <property type="match status" value="1"/>
</dbReference>
<feature type="binding site" evidence="13">
    <location>
        <position position="277"/>
    </location>
    <ligand>
        <name>ATP</name>
        <dbReference type="ChEBI" id="CHEBI:30616"/>
    </ligand>
</feature>
<keyword evidence="17" id="KW-1185">Reference proteome</keyword>
<dbReference type="PANTHER" id="PTHR10890">
    <property type="entry name" value="CYSTEINYL-TRNA SYNTHETASE"/>
    <property type="match status" value="1"/>
</dbReference>
<keyword evidence="5 13" id="KW-0436">Ligase</keyword>
<feature type="coiled-coil region" evidence="14">
    <location>
        <begin position="393"/>
        <end position="451"/>
    </location>
</feature>
<evidence type="ECO:0000256" key="14">
    <source>
        <dbReference type="SAM" id="Coils"/>
    </source>
</evidence>
<evidence type="ECO:0000256" key="11">
    <source>
        <dbReference type="ARBA" id="ARBA00023146"/>
    </source>
</evidence>
<evidence type="ECO:0000259" key="15">
    <source>
        <dbReference type="SMART" id="SM00840"/>
    </source>
</evidence>
<dbReference type="GO" id="GO:0008270">
    <property type="term" value="F:zinc ion binding"/>
    <property type="evidence" value="ECO:0007669"/>
    <property type="project" value="UniProtKB-UniRule"/>
</dbReference>
<evidence type="ECO:0000256" key="9">
    <source>
        <dbReference type="ARBA" id="ARBA00022840"/>
    </source>
</evidence>
<feature type="binding site" evidence="13">
    <location>
        <position position="213"/>
    </location>
    <ligand>
        <name>Zn(2+)</name>
        <dbReference type="ChEBI" id="CHEBI:29105"/>
    </ligand>
</feature>
<evidence type="ECO:0000256" key="10">
    <source>
        <dbReference type="ARBA" id="ARBA00022917"/>
    </source>
</evidence>
<comment type="cofactor">
    <cofactor evidence="13">
        <name>Zn(2+)</name>
        <dbReference type="ChEBI" id="CHEBI:29105"/>
    </cofactor>
    <text evidence="13">Binds 1 zinc ion per subunit.</text>
</comment>
<dbReference type="HAMAP" id="MF_00041">
    <property type="entry name" value="Cys_tRNA_synth"/>
    <property type="match status" value="1"/>
</dbReference>
<keyword evidence="14" id="KW-0175">Coiled coil</keyword>
<evidence type="ECO:0000313" key="16">
    <source>
        <dbReference type="EMBL" id="SDG27071.1"/>
    </source>
</evidence>
<reference evidence="16 17" key="1">
    <citation type="submission" date="2016-10" db="EMBL/GenBank/DDBJ databases">
        <authorList>
            <person name="de Groot N.N."/>
        </authorList>
    </citation>
    <scope>NUCLEOTIDE SEQUENCE [LARGE SCALE GENOMIC DNA]</scope>
    <source>
        <strain evidence="16 17">ATCC BAA-466</strain>
    </source>
</reference>
<dbReference type="InterPro" id="IPR015273">
    <property type="entry name" value="Cys-tRNA-synt_Ia_DALR"/>
</dbReference>
<evidence type="ECO:0000256" key="8">
    <source>
        <dbReference type="ARBA" id="ARBA00022833"/>
    </source>
</evidence>
<dbReference type="SMART" id="SM00840">
    <property type="entry name" value="DALR_2"/>
    <property type="match status" value="1"/>
</dbReference>
<feature type="short sequence motif" description="'HIGH' region" evidence="13">
    <location>
        <begin position="31"/>
        <end position="41"/>
    </location>
</feature>
<evidence type="ECO:0000256" key="2">
    <source>
        <dbReference type="ARBA" id="ARBA00005594"/>
    </source>
</evidence>
<feature type="domain" description="Cysteinyl-tRNA synthetase class Ia DALR" evidence="15">
    <location>
        <begin position="364"/>
        <end position="428"/>
    </location>
</feature>
<evidence type="ECO:0000313" key="17">
    <source>
        <dbReference type="Proteomes" id="UP000199708"/>
    </source>
</evidence>
<name>A0A1G7SVS0_9LACT</name>
<keyword evidence="11 13" id="KW-0030">Aminoacyl-tRNA synthetase</keyword>
<dbReference type="PRINTS" id="PR00983">
    <property type="entry name" value="TRNASYNTHCYS"/>
</dbReference>
<evidence type="ECO:0000256" key="13">
    <source>
        <dbReference type="HAMAP-Rule" id="MF_00041"/>
    </source>
</evidence>